<evidence type="ECO:0000256" key="9">
    <source>
        <dbReference type="ARBA" id="ARBA00061532"/>
    </source>
</evidence>
<dbReference type="GO" id="GO:0008360">
    <property type="term" value="P:regulation of cell shape"/>
    <property type="evidence" value="ECO:0007669"/>
    <property type="project" value="UniProtKB-KW"/>
</dbReference>
<dbReference type="GO" id="GO:0005886">
    <property type="term" value="C:plasma membrane"/>
    <property type="evidence" value="ECO:0007669"/>
    <property type="project" value="UniProtKB-SubCell"/>
</dbReference>
<dbReference type="RefSeq" id="WP_274378450.1">
    <property type="nucleotide sequence ID" value="NZ_MTSD02000236.1"/>
</dbReference>
<dbReference type="EMBL" id="MTSD02000236">
    <property type="protein sequence ID" value="OOV75856.1"/>
    <property type="molecule type" value="Genomic_DNA"/>
</dbReference>
<feature type="transmembrane region" description="Helical" evidence="10">
    <location>
        <begin position="99"/>
        <end position="119"/>
    </location>
</feature>
<dbReference type="InterPro" id="IPR004268">
    <property type="entry name" value="MurJ"/>
</dbReference>
<reference evidence="11" key="1">
    <citation type="submission" date="2017-02" db="EMBL/GenBank/DDBJ databases">
        <title>Draft Genome Sequence of the Salt Water Bacterium Oceanospirillum linum ATCC 11336.</title>
        <authorList>
            <person name="Trachtenberg A.M."/>
            <person name="Carney J.G."/>
            <person name="Linnane J.D."/>
            <person name="Rheaume B.A."/>
            <person name="Pitts N.L."/>
            <person name="Mykles D.L."/>
            <person name="Maclea K.S."/>
        </authorList>
    </citation>
    <scope>NUCLEOTIDE SEQUENCE [LARGE SCALE GENOMIC DNA]</scope>
    <source>
        <strain evidence="11">ATCC 11336</strain>
    </source>
</reference>
<protein>
    <submittedName>
        <fullName evidence="11">Lipid II flippase MurJ</fullName>
    </submittedName>
</protein>
<keyword evidence="12" id="KW-1185">Reference proteome</keyword>
<evidence type="ECO:0000256" key="1">
    <source>
        <dbReference type="ARBA" id="ARBA00004651"/>
    </source>
</evidence>
<feature type="transmembrane region" description="Helical" evidence="10">
    <location>
        <begin position="48"/>
        <end position="68"/>
    </location>
</feature>
<evidence type="ECO:0000256" key="6">
    <source>
        <dbReference type="ARBA" id="ARBA00022989"/>
    </source>
</evidence>
<dbReference type="GO" id="GO:0015648">
    <property type="term" value="F:lipid-linked peptidoglycan transporter activity"/>
    <property type="evidence" value="ECO:0007669"/>
    <property type="project" value="TreeGrafter"/>
</dbReference>
<dbReference type="GO" id="GO:0034204">
    <property type="term" value="P:lipid translocation"/>
    <property type="evidence" value="ECO:0007669"/>
    <property type="project" value="TreeGrafter"/>
</dbReference>
<dbReference type="AlphaFoldDB" id="A0A1T1GE68"/>
<keyword evidence="3 10" id="KW-0812">Transmembrane</keyword>
<dbReference type="InterPro" id="IPR051050">
    <property type="entry name" value="Lipid_II_flippase_MurJ/MviN"/>
</dbReference>
<dbReference type="Proteomes" id="UP000190064">
    <property type="component" value="Unassembled WGS sequence"/>
</dbReference>
<evidence type="ECO:0000313" key="12">
    <source>
        <dbReference type="Proteomes" id="UP000190064"/>
    </source>
</evidence>
<feature type="transmembrane region" description="Helical" evidence="10">
    <location>
        <begin position="6"/>
        <end position="27"/>
    </location>
</feature>
<evidence type="ECO:0000256" key="7">
    <source>
        <dbReference type="ARBA" id="ARBA00023136"/>
    </source>
</evidence>
<keyword evidence="2" id="KW-1003">Cell membrane</keyword>
<comment type="subcellular location">
    <subcellularLocation>
        <location evidence="1">Cell membrane</location>
        <topology evidence="1">Multi-pass membrane protein</topology>
    </subcellularLocation>
</comment>
<evidence type="ECO:0000256" key="10">
    <source>
        <dbReference type="SAM" id="Phobius"/>
    </source>
</evidence>
<name>A0A1T1GE68_OCELI</name>
<evidence type="ECO:0000256" key="3">
    <source>
        <dbReference type="ARBA" id="ARBA00022692"/>
    </source>
</evidence>
<evidence type="ECO:0000256" key="2">
    <source>
        <dbReference type="ARBA" id="ARBA00022475"/>
    </source>
</evidence>
<keyword evidence="5" id="KW-0573">Peptidoglycan synthesis</keyword>
<accession>A0A1T1GE68</accession>
<sequence length="129" mass="13579">STVLAWMLAVVSVVGVAGASWVVYGVASGLRADGQAFALAVTMTRIMFPYIIFISLTTLAAGVLNTYGKFSLPAFAPVLLNIVFIVAAVFVAPHMKVPVYALAWAVIVGGVLQFVAQLPGLRKIDMVPL</sequence>
<dbReference type="Pfam" id="PF03023">
    <property type="entry name" value="MurJ"/>
    <property type="match status" value="1"/>
</dbReference>
<gene>
    <name evidence="11" type="ORF">BTA35_0217480</name>
</gene>
<feature type="non-terminal residue" evidence="11">
    <location>
        <position position="129"/>
    </location>
</feature>
<keyword evidence="7 10" id="KW-0472">Membrane</keyword>
<dbReference type="GO" id="GO:0009252">
    <property type="term" value="P:peptidoglycan biosynthetic process"/>
    <property type="evidence" value="ECO:0007669"/>
    <property type="project" value="UniProtKB-KW"/>
</dbReference>
<feature type="non-terminal residue" evidence="11">
    <location>
        <position position="1"/>
    </location>
</feature>
<keyword evidence="4" id="KW-0133">Cell shape</keyword>
<evidence type="ECO:0000256" key="4">
    <source>
        <dbReference type="ARBA" id="ARBA00022960"/>
    </source>
</evidence>
<dbReference type="PRINTS" id="PR01806">
    <property type="entry name" value="VIRFACTRMVIN"/>
</dbReference>
<feature type="transmembrane region" description="Helical" evidence="10">
    <location>
        <begin position="74"/>
        <end position="92"/>
    </location>
</feature>
<organism evidence="11 12">
    <name type="scientific">Oceanospirillum linum</name>
    <dbReference type="NCBI Taxonomy" id="966"/>
    <lineage>
        <taxon>Bacteria</taxon>
        <taxon>Pseudomonadati</taxon>
        <taxon>Pseudomonadota</taxon>
        <taxon>Gammaproteobacteria</taxon>
        <taxon>Oceanospirillales</taxon>
        <taxon>Oceanospirillaceae</taxon>
        <taxon>Oceanospirillum</taxon>
    </lineage>
</organism>
<dbReference type="PANTHER" id="PTHR47019:SF1">
    <property type="entry name" value="LIPID II FLIPPASE MURJ"/>
    <property type="match status" value="1"/>
</dbReference>
<keyword evidence="6 10" id="KW-1133">Transmembrane helix</keyword>
<comment type="similarity">
    <text evidence="9">Belongs to the MurJ/MviN family.</text>
</comment>
<evidence type="ECO:0000313" key="11">
    <source>
        <dbReference type="EMBL" id="OOV75856.1"/>
    </source>
</evidence>
<comment type="function">
    <text evidence="8">Involved in peptidoglycan biosynthesis. Transports lipid-linked peptidoglycan precursors from the inner to the outer leaflet of the cytoplasmic membrane.</text>
</comment>
<dbReference type="PANTHER" id="PTHR47019">
    <property type="entry name" value="LIPID II FLIPPASE MURJ"/>
    <property type="match status" value="1"/>
</dbReference>
<proteinExistence type="inferred from homology"/>
<comment type="caution">
    <text evidence="11">The sequence shown here is derived from an EMBL/GenBank/DDBJ whole genome shotgun (WGS) entry which is preliminary data.</text>
</comment>
<evidence type="ECO:0000256" key="5">
    <source>
        <dbReference type="ARBA" id="ARBA00022984"/>
    </source>
</evidence>
<evidence type="ECO:0000256" key="8">
    <source>
        <dbReference type="ARBA" id="ARBA00060041"/>
    </source>
</evidence>